<accession>A0A1M6CSJ2</accession>
<name>A0A1M6CSJ2_9BACT</name>
<dbReference type="Proteomes" id="UP000184510">
    <property type="component" value="Unassembled WGS sequence"/>
</dbReference>
<dbReference type="STRING" id="1123071.SAMN02745181_0552"/>
<proteinExistence type="predicted"/>
<evidence type="ECO:0000313" key="3">
    <source>
        <dbReference type="Proteomes" id="UP000184510"/>
    </source>
</evidence>
<evidence type="ECO:0000256" key="1">
    <source>
        <dbReference type="SAM" id="MobiDB-lite"/>
    </source>
</evidence>
<gene>
    <name evidence="2" type="ORF">SAMN02745181_0552</name>
</gene>
<feature type="region of interest" description="Disordered" evidence="1">
    <location>
        <begin position="1"/>
        <end position="76"/>
    </location>
</feature>
<feature type="compositionally biased region" description="Polar residues" evidence="1">
    <location>
        <begin position="49"/>
        <end position="58"/>
    </location>
</feature>
<keyword evidence="3" id="KW-1185">Reference proteome</keyword>
<sequence length="76" mass="8408">MASMNEPEKKKTLPAEDQRELPEERKFKKIPQGRAGKAIMENLKKNIRIKNSLQSKDAPTSGEAKGMDPAADQEAG</sequence>
<protein>
    <submittedName>
        <fullName evidence="2">Uncharacterized protein</fullName>
    </submittedName>
</protein>
<organism evidence="2 3">
    <name type="scientific">Rubritalea squalenifaciens DSM 18772</name>
    <dbReference type="NCBI Taxonomy" id="1123071"/>
    <lineage>
        <taxon>Bacteria</taxon>
        <taxon>Pseudomonadati</taxon>
        <taxon>Verrucomicrobiota</taxon>
        <taxon>Verrucomicrobiia</taxon>
        <taxon>Verrucomicrobiales</taxon>
        <taxon>Rubritaleaceae</taxon>
        <taxon>Rubritalea</taxon>
    </lineage>
</organism>
<reference evidence="2 3" key="1">
    <citation type="submission" date="2016-11" db="EMBL/GenBank/DDBJ databases">
        <authorList>
            <person name="Jaros S."/>
            <person name="Januszkiewicz K."/>
            <person name="Wedrychowicz H."/>
        </authorList>
    </citation>
    <scope>NUCLEOTIDE SEQUENCE [LARGE SCALE GENOMIC DNA]</scope>
    <source>
        <strain evidence="2 3">DSM 18772</strain>
    </source>
</reference>
<evidence type="ECO:0000313" key="2">
    <source>
        <dbReference type="EMBL" id="SHI63833.1"/>
    </source>
</evidence>
<dbReference type="InParanoid" id="A0A1M6CSJ2"/>
<feature type="compositionally biased region" description="Basic and acidic residues" evidence="1">
    <location>
        <begin position="1"/>
        <end position="26"/>
    </location>
</feature>
<dbReference type="EMBL" id="FQYR01000002">
    <property type="protein sequence ID" value="SHI63833.1"/>
    <property type="molecule type" value="Genomic_DNA"/>
</dbReference>
<dbReference type="RefSeq" id="WP_159434751.1">
    <property type="nucleotide sequence ID" value="NZ_FQYR01000002.1"/>
</dbReference>
<dbReference type="AlphaFoldDB" id="A0A1M6CSJ2"/>